<name>A0A9W6P3K3_9ACTN</name>
<dbReference type="EMBL" id="BSQG01000001">
    <property type="protein sequence ID" value="GLU46590.1"/>
    <property type="molecule type" value="Genomic_DNA"/>
</dbReference>
<dbReference type="Proteomes" id="UP001165092">
    <property type="component" value="Unassembled WGS sequence"/>
</dbReference>
<dbReference type="PANTHER" id="PTHR34039">
    <property type="entry name" value="UPF0102 PROTEIN YRAN"/>
    <property type="match status" value="1"/>
</dbReference>
<sequence length="125" mass="14398">MLTRAQAQARHRRELGRRGEEVAAAYLRRAGMRVLDRNWRRADGEIDIVARWGTTLVVVEVKTRTGTRFGGPVEAVDDRRRARLRSLGHRWARGHDMRARIRVDVLGVLARPGGRWFVRHQRGVA</sequence>
<evidence type="ECO:0000313" key="3">
    <source>
        <dbReference type="EMBL" id="GLU46590.1"/>
    </source>
</evidence>
<proteinExistence type="inferred from homology"/>
<dbReference type="PANTHER" id="PTHR34039:SF1">
    <property type="entry name" value="UPF0102 PROTEIN YRAN"/>
    <property type="match status" value="1"/>
</dbReference>
<dbReference type="Gene3D" id="3.40.1350.10">
    <property type="match status" value="1"/>
</dbReference>
<keyword evidence="4" id="KW-1185">Reference proteome</keyword>
<dbReference type="NCBIfam" id="NF009154">
    <property type="entry name" value="PRK12497.3-3"/>
    <property type="match status" value="1"/>
</dbReference>
<evidence type="ECO:0000256" key="1">
    <source>
        <dbReference type="ARBA" id="ARBA00006738"/>
    </source>
</evidence>
<dbReference type="GO" id="GO:0003676">
    <property type="term" value="F:nucleic acid binding"/>
    <property type="evidence" value="ECO:0007669"/>
    <property type="project" value="InterPro"/>
</dbReference>
<dbReference type="CDD" id="cd20736">
    <property type="entry name" value="PoNe_Nuclease"/>
    <property type="match status" value="1"/>
</dbReference>
<dbReference type="Pfam" id="PF02021">
    <property type="entry name" value="UPF0102"/>
    <property type="match status" value="1"/>
</dbReference>
<organism evidence="3 4">
    <name type="scientific">Nocardiopsis ansamitocini</name>
    <dbReference type="NCBI Taxonomy" id="1670832"/>
    <lineage>
        <taxon>Bacteria</taxon>
        <taxon>Bacillati</taxon>
        <taxon>Actinomycetota</taxon>
        <taxon>Actinomycetes</taxon>
        <taxon>Streptosporangiales</taxon>
        <taxon>Nocardiopsidaceae</taxon>
        <taxon>Nocardiopsis</taxon>
    </lineage>
</organism>
<reference evidence="3" key="1">
    <citation type="submission" date="2023-02" db="EMBL/GenBank/DDBJ databases">
        <title>Nocardiopsis ansamitocini NBRC 112285.</title>
        <authorList>
            <person name="Ichikawa N."/>
            <person name="Sato H."/>
            <person name="Tonouchi N."/>
        </authorList>
    </citation>
    <scope>NUCLEOTIDE SEQUENCE</scope>
    <source>
        <strain evidence="3">NBRC 112285</strain>
    </source>
</reference>
<dbReference type="AlphaFoldDB" id="A0A9W6P3K3"/>
<dbReference type="InterPro" id="IPR011335">
    <property type="entry name" value="Restrct_endonuc-II-like"/>
</dbReference>
<evidence type="ECO:0000313" key="4">
    <source>
        <dbReference type="Proteomes" id="UP001165092"/>
    </source>
</evidence>
<comment type="caution">
    <text evidence="3">The sequence shown here is derived from an EMBL/GenBank/DDBJ whole genome shotgun (WGS) entry which is preliminary data.</text>
</comment>
<dbReference type="InterPro" id="IPR003509">
    <property type="entry name" value="UPF0102_YraN-like"/>
</dbReference>
<dbReference type="InterPro" id="IPR011856">
    <property type="entry name" value="tRNA_endonuc-like_dom_sf"/>
</dbReference>
<evidence type="ECO:0000256" key="2">
    <source>
        <dbReference type="HAMAP-Rule" id="MF_00048"/>
    </source>
</evidence>
<dbReference type="SUPFAM" id="SSF52980">
    <property type="entry name" value="Restriction endonuclease-like"/>
    <property type="match status" value="1"/>
</dbReference>
<gene>
    <name evidence="3" type="ORF">Nans01_09410</name>
</gene>
<accession>A0A9W6P3K3</accession>
<dbReference type="RefSeq" id="WP_285757430.1">
    <property type="nucleotide sequence ID" value="NZ_BSQG01000001.1"/>
</dbReference>
<protein>
    <recommendedName>
        <fullName evidence="2">UPF0102 protein Nans01_09410</fullName>
    </recommendedName>
</protein>
<dbReference type="HAMAP" id="MF_00048">
    <property type="entry name" value="UPF0102"/>
    <property type="match status" value="1"/>
</dbReference>
<comment type="similarity">
    <text evidence="1 2">Belongs to the UPF0102 family.</text>
</comment>